<dbReference type="EMBL" id="CAKLBY020000221">
    <property type="protein sequence ID" value="CAK7935197.1"/>
    <property type="molecule type" value="Genomic_DNA"/>
</dbReference>
<reference evidence="1" key="1">
    <citation type="submission" date="2024-01" db="EMBL/GenBank/DDBJ databases">
        <authorList>
            <person name="Webb A."/>
        </authorList>
    </citation>
    <scope>NUCLEOTIDE SEQUENCE</scope>
    <source>
        <strain evidence="1">Pm1</strain>
    </source>
</reference>
<proteinExistence type="predicted"/>
<accession>A0AAV1UNJ5</accession>
<evidence type="ECO:0000313" key="1">
    <source>
        <dbReference type="EMBL" id="CAK7935197.1"/>
    </source>
</evidence>
<organism evidence="1 2">
    <name type="scientific">Peronospora matthiolae</name>
    <dbReference type="NCBI Taxonomy" id="2874970"/>
    <lineage>
        <taxon>Eukaryota</taxon>
        <taxon>Sar</taxon>
        <taxon>Stramenopiles</taxon>
        <taxon>Oomycota</taxon>
        <taxon>Peronosporomycetes</taxon>
        <taxon>Peronosporales</taxon>
        <taxon>Peronosporaceae</taxon>
        <taxon>Peronospora</taxon>
    </lineage>
</organism>
<gene>
    <name evidence="1" type="ORF">PM001_LOCUS20347</name>
</gene>
<sequence length="44" mass="4804">MIPKDNLGAAMRLEAFSDADFATDKTDRKWMTGGIVMLNGMAVI</sequence>
<dbReference type="Proteomes" id="UP001162060">
    <property type="component" value="Unassembled WGS sequence"/>
</dbReference>
<evidence type="ECO:0000313" key="2">
    <source>
        <dbReference type="Proteomes" id="UP001162060"/>
    </source>
</evidence>
<name>A0AAV1UNJ5_9STRA</name>
<comment type="caution">
    <text evidence="1">The sequence shown here is derived from an EMBL/GenBank/DDBJ whole genome shotgun (WGS) entry which is preliminary data.</text>
</comment>
<dbReference type="AlphaFoldDB" id="A0AAV1UNJ5"/>
<protein>
    <submittedName>
        <fullName evidence="1">Uncharacterized protein</fullName>
    </submittedName>
</protein>